<evidence type="ECO:0000256" key="1">
    <source>
        <dbReference type="SAM" id="Phobius"/>
    </source>
</evidence>
<gene>
    <name evidence="2" type="ORF">METZ01_LOCUS351472</name>
</gene>
<sequence length="107" mass="11484">MSETTVFESRVSKLEQDNRRLKLTVGALLLVLAAVPLIGAVMPDQIQDVVQARKFEVVDENGTRRAGLNATGIGFADESNNIRAGMNADGIAYFDESGNVVWCAPGC</sequence>
<protein>
    <submittedName>
        <fullName evidence="2">Uncharacterized protein</fullName>
    </submittedName>
</protein>
<proteinExistence type="predicted"/>
<dbReference type="EMBL" id="UINC01122666">
    <property type="protein sequence ID" value="SVC98618.1"/>
    <property type="molecule type" value="Genomic_DNA"/>
</dbReference>
<keyword evidence="1" id="KW-0472">Membrane</keyword>
<organism evidence="2">
    <name type="scientific">marine metagenome</name>
    <dbReference type="NCBI Taxonomy" id="408172"/>
    <lineage>
        <taxon>unclassified sequences</taxon>
        <taxon>metagenomes</taxon>
        <taxon>ecological metagenomes</taxon>
    </lineage>
</organism>
<dbReference type="AlphaFoldDB" id="A0A382RNS5"/>
<reference evidence="2" key="1">
    <citation type="submission" date="2018-05" db="EMBL/GenBank/DDBJ databases">
        <authorList>
            <person name="Lanie J.A."/>
            <person name="Ng W.-L."/>
            <person name="Kazmierczak K.M."/>
            <person name="Andrzejewski T.M."/>
            <person name="Davidsen T.M."/>
            <person name="Wayne K.J."/>
            <person name="Tettelin H."/>
            <person name="Glass J.I."/>
            <person name="Rusch D."/>
            <person name="Podicherti R."/>
            <person name="Tsui H.-C.T."/>
            <person name="Winkler M.E."/>
        </authorList>
    </citation>
    <scope>NUCLEOTIDE SEQUENCE</scope>
</reference>
<accession>A0A382RNS5</accession>
<keyword evidence="1" id="KW-1133">Transmembrane helix</keyword>
<evidence type="ECO:0000313" key="2">
    <source>
        <dbReference type="EMBL" id="SVC98618.1"/>
    </source>
</evidence>
<keyword evidence="1" id="KW-0812">Transmembrane</keyword>
<name>A0A382RNS5_9ZZZZ</name>
<feature type="transmembrane region" description="Helical" evidence="1">
    <location>
        <begin position="21"/>
        <end position="42"/>
    </location>
</feature>